<reference evidence="4" key="1">
    <citation type="journal article" date="2015" name="Genome Announc.">
        <title>Genome sequence of the AIDS-associated pathogen Penicillium marneffei (ATCC18224) and its near taxonomic relative Talaromyces stipitatus (ATCC10500).</title>
        <authorList>
            <person name="Nierman W.C."/>
            <person name="Fedorova-Abrams N.D."/>
            <person name="Andrianopoulos A."/>
        </authorList>
    </citation>
    <scope>NUCLEOTIDE SEQUENCE [LARGE SCALE GENOMIC DNA]</scope>
    <source>
        <strain evidence="4">ATCC 10500 / CBS 375.48 / QM 6759 / NRRL 1006</strain>
    </source>
</reference>
<accession>B8M0Q8</accession>
<dbReference type="STRING" id="441959.B8M0Q8"/>
<dbReference type="PANTHER" id="PTHR33365">
    <property type="entry name" value="YALI0B05434P"/>
    <property type="match status" value="1"/>
</dbReference>
<evidence type="ECO:0000256" key="1">
    <source>
        <dbReference type="ARBA" id="ARBA00035112"/>
    </source>
</evidence>
<dbReference type="Pfam" id="PF11807">
    <property type="entry name" value="UstYa"/>
    <property type="match status" value="1"/>
</dbReference>
<name>B8M0Q8_TALSN</name>
<dbReference type="PhylomeDB" id="B8M0Q8"/>
<keyword evidence="2" id="KW-0472">Membrane</keyword>
<dbReference type="AlphaFoldDB" id="B8M0Q8"/>
<dbReference type="GeneID" id="8110080"/>
<dbReference type="EMBL" id="EQ962653">
    <property type="protein sequence ID" value="EED21441.1"/>
    <property type="molecule type" value="Genomic_DNA"/>
</dbReference>
<comment type="similarity">
    <text evidence="1">Belongs to the ustYa family.</text>
</comment>
<keyword evidence="4" id="KW-1185">Reference proteome</keyword>
<dbReference type="PANTHER" id="PTHR33365:SF6">
    <property type="entry name" value="OXIDASE USTYA"/>
    <property type="match status" value="1"/>
</dbReference>
<keyword evidence="2" id="KW-1133">Transmembrane helix</keyword>
<dbReference type="InParanoid" id="B8M0Q8"/>
<keyword evidence="2" id="KW-0812">Transmembrane</keyword>
<evidence type="ECO:0000313" key="4">
    <source>
        <dbReference type="Proteomes" id="UP000001745"/>
    </source>
</evidence>
<evidence type="ECO:0000256" key="2">
    <source>
        <dbReference type="SAM" id="Phobius"/>
    </source>
</evidence>
<gene>
    <name evidence="3" type="ORF">TSTA_086740</name>
</gene>
<dbReference type="GO" id="GO:0043386">
    <property type="term" value="P:mycotoxin biosynthetic process"/>
    <property type="evidence" value="ECO:0007669"/>
    <property type="project" value="InterPro"/>
</dbReference>
<organism evidence="3 4">
    <name type="scientific">Talaromyces stipitatus (strain ATCC 10500 / CBS 375.48 / QM 6759 / NRRL 1006)</name>
    <name type="common">Penicillium stipitatum</name>
    <dbReference type="NCBI Taxonomy" id="441959"/>
    <lineage>
        <taxon>Eukaryota</taxon>
        <taxon>Fungi</taxon>
        <taxon>Dikarya</taxon>
        <taxon>Ascomycota</taxon>
        <taxon>Pezizomycotina</taxon>
        <taxon>Eurotiomycetes</taxon>
        <taxon>Eurotiomycetidae</taxon>
        <taxon>Eurotiales</taxon>
        <taxon>Trichocomaceae</taxon>
        <taxon>Talaromyces</taxon>
        <taxon>Talaromyces sect. Talaromyces</taxon>
    </lineage>
</organism>
<feature type="transmembrane region" description="Helical" evidence="2">
    <location>
        <begin position="39"/>
        <end position="58"/>
    </location>
</feature>
<dbReference type="HOGENOM" id="CLU_042941_1_0_1"/>
<dbReference type="Proteomes" id="UP000001745">
    <property type="component" value="Unassembled WGS sequence"/>
</dbReference>
<evidence type="ECO:0000313" key="3">
    <source>
        <dbReference type="EMBL" id="EED21441.1"/>
    </source>
</evidence>
<protein>
    <recommendedName>
        <fullName evidence="5">Cyclochlorotine biosynthesis protein O</fullName>
    </recommendedName>
</protein>
<sequence>MSSKTEYQPIDRPSNDIEEDTDLLRNYVNVHGNNRLEKLIWLGFILTIVVTNAFWFSLYNQQKLQYKEEQPINGRLLRIPYRFTTPYVDANLKEQNKLWADLFPPGLGAIKVEHEWAAKHHLPTAQGNASDGKAIYTVAAFHQLHCLTVIRTSLYQFNSGRKQLDPWDHITHCLDTLRQEIQCSADPTIGGISRVHECRDFEALKEWTTKRSYTDFLEEIL</sequence>
<dbReference type="OrthoDB" id="4212542at2759"/>
<dbReference type="InterPro" id="IPR021765">
    <property type="entry name" value="UstYa-like"/>
</dbReference>
<proteinExistence type="inferred from homology"/>
<evidence type="ECO:0008006" key="5">
    <source>
        <dbReference type="Google" id="ProtNLM"/>
    </source>
</evidence>
<dbReference type="RefSeq" id="XP_002478404.1">
    <property type="nucleotide sequence ID" value="XM_002478359.1"/>
</dbReference>
<dbReference type="VEuPathDB" id="FungiDB:TSTA_086740"/>